<feature type="non-terminal residue" evidence="1">
    <location>
        <position position="108"/>
    </location>
</feature>
<protein>
    <submittedName>
        <fullName evidence="1">Uncharacterized protein</fullName>
    </submittedName>
</protein>
<organism evidence="1 2">
    <name type="scientific">Cuscuta epithymum</name>
    <dbReference type="NCBI Taxonomy" id="186058"/>
    <lineage>
        <taxon>Eukaryota</taxon>
        <taxon>Viridiplantae</taxon>
        <taxon>Streptophyta</taxon>
        <taxon>Embryophyta</taxon>
        <taxon>Tracheophyta</taxon>
        <taxon>Spermatophyta</taxon>
        <taxon>Magnoliopsida</taxon>
        <taxon>eudicotyledons</taxon>
        <taxon>Gunneridae</taxon>
        <taxon>Pentapetalae</taxon>
        <taxon>asterids</taxon>
        <taxon>lamiids</taxon>
        <taxon>Solanales</taxon>
        <taxon>Convolvulaceae</taxon>
        <taxon>Cuscuteae</taxon>
        <taxon>Cuscuta</taxon>
        <taxon>Cuscuta subgen. Cuscuta</taxon>
    </lineage>
</organism>
<dbReference type="EMBL" id="CAMAPF010001023">
    <property type="protein sequence ID" value="CAH9140147.1"/>
    <property type="molecule type" value="Genomic_DNA"/>
</dbReference>
<dbReference type="Proteomes" id="UP001152523">
    <property type="component" value="Unassembled WGS sequence"/>
</dbReference>
<proteinExistence type="predicted"/>
<reference evidence="1" key="1">
    <citation type="submission" date="2022-07" db="EMBL/GenBank/DDBJ databases">
        <authorList>
            <person name="Macas J."/>
            <person name="Novak P."/>
            <person name="Neumann P."/>
        </authorList>
    </citation>
    <scope>NUCLEOTIDE SEQUENCE</scope>
</reference>
<sequence>MHQAYAVAHGGPPSDCGGAARGQGAGFMETEVIGESELVDSGDVDMVRIFRINKAITSRIFHRHNPVMLTANNLMELPVVNFSRETQVIRLLHVLGFWLCRPQLWLLF</sequence>
<accession>A0AAV0FWS8</accession>
<dbReference type="AlphaFoldDB" id="A0AAV0FWS8"/>
<comment type="caution">
    <text evidence="1">The sequence shown here is derived from an EMBL/GenBank/DDBJ whole genome shotgun (WGS) entry which is preliminary data.</text>
</comment>
<keyword evidence="2" id="KW-1185">Reference proteome</keyword>
<name>A0AAV0FWS8_9ASTE</name>
<gene>
    <name evidence="1" type="ORF">CEPIT_LOCUS38123</name>
</gene>
<evidence type="ECO:0000313" key="2">
    <source>
        <dbReference type="Proteomes" id="UP001152523"/>
    </source>
</evidence>
<evidence type="ECO:0000313" key="1">
    <source>
        <dbReference type="EMBL" id="CAH9140147.1"/>
    </source>
</evidence>